<dbReference type="Proteomes" id="UP000183832">
    <property type="component" value="Unassembled WGS sequence"/>
</dbReference>
<evidence type="ECO:0000256" key="1">
    <source>
        <dbReference type="SAM" id="SignalP"/>
    </source>
</evidence>
<protein>
    <submittedName>
        <fullName evidence="2">CLUMA_CG009230, isoform A</fullName>
    </submittedName>
</protein>
<sequence>MKTLTFVLVAIVIAVDARKVCVPVPDQDPCAAIVVAAMPTWKEVAQMLASLNTDCSNELSALSFANGEEFDTFNAEFHTSHHCMTSQFSYQEDLIASLASIVGASVEDYSKYITHQSDRVGDAICLAEGDTSTFTAFTNVADGWNNIIQLKKTSIERRIEHPHDL</sequence>
<dbReference type="EMBL" id="CVRI01000042">
    <property type="protein sequence ID" value="CRK95773.1"/>
    <property type="molecule type" value="Genomic_DNA"/>
</dbReference>
<evidence type="ECO:0000313" key="2">
    <source>
        <dbReference type="EMBL" id="CRK95773.1"/>
    </source>
</evidence>
<keyword evidence="1" id="KW-0732">Signal</keyword>
<evidence type="ECO:0000313" key="3">
    <source>
        <dbReference type="Proteomes" id="UP000183832"/>
    </source>
</evidence>
<feature type="chain" id="PRO_5012904671" evidence="1">
    <location>
        <begin position="18"/>
        <end position="165"/>
    </location>
</feature>
<reference evidence="2 3" key="1">
    <citation type="submission" date="2015-04" db="EMBL/GenBank/DDBJ databases">
        <authorList>
            <person name="Syromyatnikov M.Y."/>
            <person name="Popov V.N."/>
        </authorList>
    </citation>
    <scope>NUCLEOTIDE SEQUENCE [LARGE SCALE GENOMIC DNA]</scope>
</reference>
<keyword evidence="3" id="KW-1185">Reference proteome</keyword>
<organism evidence="2 3">
    <name type="scientific">Clunio marinus</name>
    <dbReference type="NCBI Taxonomy" id="568069"/>
    <lineage>
        <taxon>Eukaryota</taxon>
        <taxon>Metazoa</taxon>
        <taxon>Ecdysozoa</taxon>
        <taxon>Arthropoda</taxon>
        <taxon>Hexapoda</taxon>
        <taxon>Insecta</taxon>
        <taxon>Pterygota</taxon>
        <taxon>Neoptera</taxon>
        <taxon>Endopterygota</taxon>
        <taxon>Diptera</taxon>
        <taxon>Nematocera</taxon>
        <taxon>Chironomoidea</taxon>
        <taxon>Chironomidae</taxon>
        <taxon>Clunio</taxon>
    </lineage>
</organism>
<name>A0A1J1I653_9DIPT</name>
<feature type="signal peptide" evidence="1">
    <location>
        <begin position="1"/>
        <end position="17"/>
    </location>
</feature>
<accession>A0A1J1I653</accession>
<gene>
    <name evidence="2" type="ORF">CLUMA_CG009230</name>
</gene>
<dbReference type="AlphaFoldDB" id="A0A1J1I653"/>
<proteinExistence type="predicted"/>